<evidence type="ECO:0000313" key="2">
    <source>
        <dbReference type="Proteomes" id="UP000019487"/>
    </source>
</evidence>
<accession>W9CAH3</accession>
<sequence length="333" mass="38360">MAPYLMTDNLLTSNGGIVLPADICLRIVDLVIHDAPKNAAILLKLSRSFQKLIKTYERALTKNAVKLYDNSQVNQRICRIARSRPKHSGFAPNFYLNHTFAWLLEVQTRAGMTQEIIQDKFSQCLTSNIYWAGGVGFDPPTLPIPRIELELRVAKFKEEAIKLLYELFDATNGIKNEWRARTRQIDHLVQLSTPELAILCIFIPILGFNYLEKLRDNTIPSRKAVIVFQHNLIRYGPIIAWLQVCPLIKCNRVTLGGSMVLYDWFREKQEEGGRKLDAFERGGTTEARMILVLWRIFQGRREVRKVWSPRTGEGLWKVARRMVEGRMEGYVVV</sequence>
<name>W9CAH3_SCLBF</name>
<keyword evidence="2" id="KW-1185">Reference proteome</keyword>
<organism evidence="1 2">
    <name type="scientific">Sclerotinia borealis (strain F-4128)</name>
    <dbReference type="NCBI Taxonomy" id="1432307"/>
    <lineage>
        <taxon>Eukaryota</taxon>
        <taxon>Fungi</taxon>
        <taxon>Dikarya</taxon>
        <taxon>Ascomycota</taxon>
        <taxon>Pezizomycotina</taxon>
        <taxon>Leotiomycetes</taxon>
        <taxon>Helotiales</taxon>
        <taxon>Sclerotiniaceae</taxon>
        <taxon>Sclerotinia</taxon>
    </lineage>
</organism>
<proteinExistence type="predicted"/>
<protein>
    <submittedName>
        <fullName evidence="1">Uncharacterized protein</fullName>
    </submittedName>
</protein>
<dbReference type="AlphaFoldDB" id="W9CAH3"/>
<gene>
    <name evidence="1" type="ORF">SBOR_7765</name>
</gene>
<dbReference type="EMBL" id="AYSA01000451">
    <property type="protein sequence ID" value="ESZ91859.1"/>
    <property type="molecule type" value="Genomic_DNA"/>
</dbReference>
<dbReference type="STRING" id="1432307.W9CAH3"/>
<dbReference type="OrthoDB" id="3511743at2759"/>
<dbReference type="HOGENOM" id="CLU_048590_0_0_1"/>
<evidence type="ECO:0000313" key="1">
    <source>
        <dbReference type="EMBL" id="ESZ91859.1"/>
    </source>
</evidence>
<reference evidence="1 2" key="1">
    <citation type="journal article" date="2014" name="Genome Announc.">
        <title>Draft genome sequence of Sclerotinia borealis, a psychrophilic plant pathogenic fungus.</title>
        <authorList>
            <person name="Mardanov A.V."/>
            <person name="Beletsky A.V."/>
            <person name="Kadnikov V.V."/>
            <person name="Ignatov A.N."/>
            <person name="Ravin N.V."/>
        </authorList>
    </citation>
    <scope>NUCLEOTIDE SEQUENCE [LARGE SCALE GENOMIC DNA]</scope>
    <source>
        <strain evidence="2">F-4157</strain>
    </source>
</reference>
<comment type="caution">
    <text evidence="1">The sequence shown here is derived from an EMBL/GenBank/DDBJ whole genome shotgun (WGS) entry which is preliminary data.</text>
</comment>
<dbReference type="Proteomes" id="UP000019487">
    <property type="component" value="Unassembled WGS sequence"/>
</dbReference>